<dbReference type="Proteomes" id="UP000654075">
    <property type="component" value="Unassembled WGS sequence"/>
</dbReference>
<keyword evidence="2 3" id="KW-0040">ANK repeat</keyword>
<sequence>IALLAVAATAADQGPSSGLPSLLSAVAQGDAASVRQLLDWRADHRVQDLQLRSPLHLAARRGDEGIARLLLAFQADVTARDTQQRTPLHVATKAGHAALVRALVQASAVPCELPDEEGCTALHTAARSRSPGLDVAVALLECVPLPNARNARGRTPLHLAAEAGQPQIARLLLARGASVDAIDSTGCSPLCLAAFRGNSDALRVLLEFGAFVSRKDDFGRTALHWAAMAGHGKAVGLLLESGADPASKDSGGYPPASWALAGGHSSSALLLGGQASGTRFDKIASLSTAGRRPRSVRKPQAVRSLVKQPQRAPVSVESHCFVQSPPASQPSTAEGRSDSVAASSSDEPRAPIWNRWSRSGG</sequence>
<accession>A0A813EQS3</accession>
<dbReference type="PROSITE" id="PS50088">
    <property type="entry name" value="ANK_REPEAT"/>
    <property type="match status" value="5"/>
</dbReference>
<evidence type="ECO:0000313" key="5">
    <source>
        <dbReference type="EMBL" id="CAE8604354.1"/>
    </source>
</evidence>
<evidence type="ECO:0000313" key="6">
    <source>
        <dbReference type="EMBL" id="CAE8647700.1"/>
    </source>
</evidence>
<feature type="region of interest" description="Disordered" evidence="4">
    <location>
        <begin position="286"/>
        <end position="361"/>
    </location>
</feature>
<dbReference type="Pfam" id="PF00023">
    <property type="entry name" value="Ank"/>
    <property type="match status" value="1"/>
</dbReference>
<dbReference type="PANTHER" id="PTHR24173">
    <property type="entry name" value="ANKYRIN REPEAT CONTAINING"/>
    <property type="match status" value="1"/>
</dbReference>
<evidence type="ECO:0008006" key="8">
    <source>
        <dbReference type="Google" id="ProtNLM"/>
    </source>
</evidence>
<feature type="repeat" description="ANK" evidence="3">
    <location>
        <begin position="152"/>
        <end position="184"/>
    </location>
</feature>
<dbReference type="InterPro" id="IPR002110">
    <property type="entry name" value="Ankyrin_rpt"/>
</dbReference>
<dbReference type="Pfam" id="PF13606">
    <property type="entry name" value="Ank_3"/>
    <property type="match status" value="1"/>
</dbReference>
<feature type="repeat" description="ANK" evidence="3">
    <location>
        <begin position="185"/>
        <end position="217"/>
    </location>
</feature>
<dbReference type="PROSITE" id="PS50297">
    <property type="entry name" value="ANK_REP_REGION"/>
    <property type="match status" value="5"/>
</dbReference>
<dbReference type="AlphaFoldDB" id="A0A813EQS3"/>
<dbReference type="Pfam" id="PF12796">
    <property type="entry name" value="Ank_2"/>
    <property type="match status" value="2"/>
</dbReference>
<evidence type="ECO:0000256" key="1">
    <source>
        <dbReference type="ARBA" id="ARBA00022737"/>
    </source>
</evidence>
<feature type="repeat" description="ANK" evidence="3">
    <location>
        <begin position="218"/>
        <end position="250"/>
    </location>
</feature>
<feature type="repeat" description="ANK" evidence="3">
    <location>
        <begin position="50"/>
        <end position="82"/>
    </location>
</feature>
<gene>
    <name evidence="5" type="ORF">PGLA1383_LOCUS22518</name>
    <name evidence="6" type="ORF">PGLA2088_LOCUS5914</name>
</gene>
<comment type="caution">
    <text evidence="5">The sequence shown here is derived from an EMBL/GenBank/DDBJ whole genome shotgun (WGS) entry which is preliminary data.</text>
</comment>
<protein>
    <recommendedName>
        <fullName evidence="8">ANK_REP_REGION domain-containing protein</fullName>
    </recommendedName>
</protein>
<dbReference type="OrthoDB" id="194358at2759"/>
<dbReference type="PANTHER" id="PTHR24173:SF74">
    <property type="entry name" value="ANKYRIN REPEAT DOMAIN-CONTAINING PROTEIN 16"/>
    <property type="match status" value="1"/>
</dbReference>
<dbReference type="EMBL" id="CAJNNV010016337">
    <property type="protein sequence ID" value="CAE8604354.1"/>
    <property type="molecule type" value="Genomic_DNA"/>
</dbReference>
<organism evidence="5 7">
    <name type="scientific">Polarella glacialis</name>
    <name type="common">Dinoflagellate</name>
    <dbReference type="NCBI Taxonomy" id="89957"/>
    <lineage>
        <taxon>Eukaryota</taxon>
        <taxon>Sar</taxon>
        <taxon>Alveolata</taxon>
        <taxon>Dinophyceae</taxon>
        <taxon>Suessiales</taxon>
        <taxon>Suessiaceae</taxon>
        <taxon>Polarella</taxon>
    </lineage>
</organism>
<keyword evidence="7" id="KW-1185">Reference proteome</keyword>
<dbReference type="PRINTS" id="PR01415">
    <property type="entry name" value="ANKYRIN"/>
</dbReference>
<dbReference type="EMBL" id="CAJNNW010005775">
    <property type="protein sequence ID" value="CAE8647700.1"/>
    <property type="molecule type" value="Genomic_DNA"/>
</dbReference>
<proteinExistence type="predicted"/>
<reference evidence="5" key="1">
    <citation type="submission" date="2021-02" db="EMBL/GenBank/DDBJ databases">
        <authorList>
            <person name="Dougan E. K."/>
            <person name="Rhodes N."/>
            <person name="Thang M."/>
            <person name="Chan C."/>
        </authorList>
    </citation>
    <scope>NUCLEOTIDE SEQUENCE</scope>
</reference>
<evidence type="ECO:0000256" key="4">
    <source>
        <dbReference type="SAM" id="MobiDB-lite"/>
    </source>
</evidence>
<dbReference type="SUPFAM" id="SSF48403">
    <property type="entry name" value="Ankyrin repeat"/>
    <property type="match status" value="1"/>
</dbReference>
<dbReference type="Gene3D" id="1.25.40.20">
    <property type="entry name" value="Ankyrin repeat-containing domain"/>
    <property type="match status" value="3"/>
</dbReference>
<dbReference type="SMART" id="SM00248">
    <property type="entry name" value="ANK"/>
    <property type="match status" value="6"/>
</dbReference>
<evidence type="ECO:0000256" key="2">
    <source>
        <dbReference type="ARBA" id="ARBA00023043"/>
    </source>
</evidence>
<dbReference type="OMA" id="EREMSDY"/>
<dbReference type="Proteomes" id="UP000626109">
    <property type="component" value="Unassembled WGS sequence"/>
</dbReference>
<feature type="non-terminal residue" evidence="5">
    <location>
        <position position="1"/>
    </location>
</feature>
<feature type="compositionally biased region" description="Polar residues" evidence="4">
    <location>
        <begin position="325"/>
        <end position="345"/>
    </location>
</feature>
<evidence type="ECO:0000256" key="3">
    <source>
        <dbReference type="PROSITE-ProRule" id="PRU00023"/>
    </source>
</evidence>
<feature type="repeat" description="ANK" evidence="3">
    <location>
        <begin position="83"/>
        <end position="108"/>
    </location>
</feature>
<keyword evidence="1" id="KW-0677">Repeat</keyword>
<dbReference type="InterPro" id="IPR036770">
    <property type="entry name" value="Ankyrin_rpt-contain_sf"/>
</dbReference>
<evidence type="ECO:0000313" key="7">
    <source>
        <dbReference type="Proteomes" id="UP000654075"/>
    </source>
</evidence>
<name>A0A813EQS3_POLGL</name>